<dbReference type="Proteomes" id="UP001295684">
    <property type="component" value="Unassembled WGS sequence"/>
</dbReference>
<feature type="compositionally biased region" description="Basic and acidic residues" evidence="5">
    <location>
        <begin position="195"/>
        <end position="205"/>
    </location>
</feature>
<dbReference type="Pfam" id="PF13832">
    <property type="entry name" value="zf-HC5HC2H_2"/>
    <property type="match status" value="1"/>
</dbReference>
<feature type="compositionally biased region" description="Basic and acidic residues" evidence="5">
    <location>
        <begin position="651"/>
        <end position="664"/>
    </location>
</feature>
<protein>
    <submittedName>
        <fullName evidence="8">Uncharacterized protein</fullName>
    </submittedName>
</protein>
<dbReference type="PROSITE" id="PS51805">
    <property type="entry name" value="EPHD"/>
    <property type="match status" value="1"/>
</dbReference>
<accession>A0AAD1U5P0</accession>
<feature type="compositionally biased region" description="Basic residues" evidence="5">
    <location>
        <begin position="559"/>
        <end position="574"/>
    </location>
</feature>
<feature type="region of interest" description="Disordered" evidence="5">
    <location>
        <begin position="50"/>
        <end position="127"/>
    </location>
</feature>
<keyword evidence="9" id="KW-1185">Reference proteome</keyword>
<dbReference type="Pfam" id="PF00628">
    <property type="entry name" value="PHD"/>
    <property type="match status" value="1"/>
</dbReference>
<dbReference type="InterPro" id="IPR001965">
    <property type="entry name" value="Znf_PHD"/>
</dbReference>
<dbReference type="SUPFAM" id="SSF57903">
    <property type="entry name" value="FYVE/PHD zinc finger"/>
    <property type="match status" value="1"/>
</dbReference>
<feature type="compositionally biased region" description="Basic residues" evidence="5">
    <location>
        <begin position="621"/>
        <end position="643"/>
    </location>
</feature>
<feature type="region of interest" description="Disordered" evidence="5">
    <location>
        <begin position="276"/>
        <end position="312"/>
    </location>
</feature>
<feature type="domain" description="PHD-type" evidence="7">
    <location>
        <begin position="401"/>
        <end position="517"/>
    </location>
</feature>
<dbReference type="GO" id="GO:0008270">
    <property type="term" value="F:zinc ion binding"/>
    <property type="evidence" value="ECO:0007669"/>
    <property type="project" value="UniProtKB-KW"/>
</dbReference>
<feature type="compositionally biased region" description="Acidic residues" evidence="5">
    <location>
        <begin position="206"/>
        <end position="216"/>
    </location>
</feature>
<evidence type="ECO:0000313" key="8">
    <source>
        <dbReference type="EMBL" id="CAI2359753.1"/>
    </source>
</evidence>
<feature type="region of interest" description="Disordered" evidence="5">
    <location>
        <begin position="525"/>
        <end position="677"/>
    </location>
</feature>
<reference evidence="8" key="1">
    <citation type="submission" date="2023-07" db="EMBL/GenBank/DDBJ databases">
        <authorList>
            <consortium name="AG Swart"/>
            <person name="Singh M."/>
            <person name="Singh A."/>
            <person name="Seah K."/>
            <person name="Emmerich C."/>
        </authorList>
    </citation>
    <scope>NUCLEOTIDE SEQUENCE</scope>
    <source>
        <strain evidence="8">DP1</strain>
    </source>
</reference>
<feature type="compositionally biased region" description="Basic and acidic residues" evidence="5">
    <location>
        <begin position="536"/>
        <end position="558"/>
    </location>
</feature>
<dbReference type="InterPro" id="IPR034732">
    <property type="entry name" value="EPHD"/>
</dbReference>
<dbReference type="SMART" id="SM00249">
    <property type="entry name" value="PHD"/>
    <property type="match status" value="3"/>
</dbReference>
<evidence type="ECO:0000256" key="4">
    <source>
        <dbReference type="PROSITE-ProRule" id="PRU00146"/>
    </source>
</evidence>
<keyword evidence="2 4" id="KW-0863">Zinc-finger</keyword>
<evidence type="ECO:0000313" key="9">
    <source>
        <dbReference type="Proteomes" id="UP001295684"/>
    </source>
</evidence>
<dbReference type="GO" id="GO:0006357">
    <property type="term" value="P:regulation of transcription by RNA polymerase II"/>
    <property type="evidence" value="ECO:0007669"/>
    <property type="project" value="TreeGrafter"/>
</dbReference>
<feature type="region of interest" description="Disordered" evidence="5">
    <location>
        <begin position="181"/>
        <end position="243"/>
    </location>
</feature>
<proteinExistence type="predicted"/>
<dbReference type="PANTHER" id="PTHR13793:SF107">
    <property type="entry name" value="BROMODOMAIN-CONTAINING PROTEIN HOMOLOG"/>
    <property type="match status" value="1"/>
</dbReference>
<evidence type="ECO:0000256" key="5">
    <source>
        <dbReference type="SAM" id="MobiDB-lite"/>
    </source>
</evidence>
<feature type="domain" description="PHD-type" evidence="6">
    <location>
        <begin position="334"/>
        <end position="387"/>
    </location>
</feature>
<dbReference type="InterPro" id="IPR011011">
    <property type="entry name" value="Znf_FYVE_PHD"/>
</dbReference>
<evidence type="ECO:0000259" key="7">
    <source>
        <dbReference type="PROSITE" id="PS51805"/>
    </source>
</evidence>
<name>A0AAD1U5P0_EUPCR</name>
<feature type="compositionally biased region" description="Acidic residues" evidence="5">
    <location>
        <begin position="665"/>
        <end position="677"/>
    </location>
</feature>
<keyword evidence="3" id="KW-0862">Zinc</keyword>
<dbReference type="InterPro" id="IPR013083">
    <property type="entry name" value="Znf_RING/FYVE/PHD"/>
</dbReference>
<feature type="compositionally biased region" description="Acidic residues" evidence="5">
    <location>
        <begin position="181"/>
        <end position="194"/>
    </location>
</feature>
<organism evidence="8 9">
    <name type="scientific">Euplotes crassus</name>
    <dbReference type="NCBI Taxonomy" id="5936"/>
    <lineage>
        <taxon>Eukaryota</taxon>
        <taxon>Sar</taxon>
        <taxon>Alveolata</taxon>
        <taxon>Ciliophora</taxon>
        <taxon>Intramacronucleata</taxon>
        <taxon>Spirotrichea</taxon>
        <taxon>Hypotrichia</taxon>
        <taxon>Euplotida</taxon>
        <taxon>Euplotidae</taxon>
        <taxon>Moneuplotes</taxon>
    </lineage>
</organism>
<dbReference type="Gene3D" id="3.30.40.10">
    <property type="entry name" value="Zinc/RING finger domain, C3HC4 (zinc finger)"/>
    <property type="match status" value="2"/>
</dbReference>
<sequence>MNPVTQETKDYTYCKKVILKNFNMSEQEFDKDQHEVESLQNLSNITKGTRNAISMSYEDGKGLQSDDSEEDERELADKSVNDQDSHYISKEFGERIDQLAENFEQPEVTENGQETEEETREVPNPDRIINTQKYLELDKIPLGDLMDHLDKYCVVQTGKDQNGNPVYQLMKDLSLIIVNNEEEQSSEPESEQEAVEEKAEQKDATEEQDNTEEQEEDQHMPIQNEPDYEDNPEPELGAQPPQKIDLTPYLFRGQMINPLFLDPSSESDQNVEIKVETDTLEHRLLAPITDPDKSDKEKNTEGTKSGTTEDEADKIIKIPNLSKIRVDKNDKDEDIQCEYCLEFYQEDGNQIVLCDLCNGAIHQLCYERDLSPQIPEGDWHCERCKFLMLRNSDCKEENNKEIDCSLCEDSHGILVKTDCLSWVHPSCVKWMPFFSFMKDPEDPFYTVECDEEIGKLRDRKCFYCRKKSSGTIRCAFRSCYHHFHISCAIKNKCILEDSKMLEITIDEYSPIFCKNHHEKGIESVKERGLKGIKRSSNKEGKKGEKKSSINIKAEEKTKNKLKKRDQKAKIKRKKQELPPPSKPKRKPIRPSRLPKRPSHLRRINPINYKDSSSTSMTSLQKSHHLKTSLHPKPHSKKSAKKLPKPLPCAVKLEKDGNRNGRREVEIEEESVVEVEEI</sequence>
<comment type="caution">
    <text evidence="8">The sequence shown here is derived from an EMBL/GenBank/DDBJ whole genome shotgun (WGS) entry which is preliminary data.</text>
</comment>
<feature type="compositionally biased region" description="Basic and acidic residues" evidence="5">
    <location>
        <begin position="276"/>
        <end position="301"/>
    </location>
</feature>
<evidence type="ECO:0000259" key="6">
    <source>
        <dbReference type="PROSITE" id="PS50016"/>
    </source>
</evidence>
<evidence type="ECO:0000256" key="2">
    <source>
        <dbReference type="ARBA" id="ARBA00022771"/>
    </source>
</evidence>
<evidence type="ECO:0000256" key="3">
    <source>
        <dbReference type="ARBA" id="ARBA00022833"/>
    </source>
</evidence>
<feature type="compositionally biased region" description="Basic and acidic residues" evidence="5">
    <location>
        <begin position="75"/>
        <end position="98"/>
    </location>
</feature>
<dbReference type="InterPro" id="IPR050701">
    <property type="entry name" value="Histone_Mod_Regulator"/>
</dbReference>
<keyword evidence="1" id="KW-0479">Metal-binding</keyword>
<evidence type="ECO:0000256" key="1">
    <source>
        <dbReference type="ARBA" id="ARBA00022723"/>
    </source>
</evidence>
<dbReference type="AlphaFoldDB" id="A0AAD1U5P0"/>
<dbReference type="PROSITE" id="PS50016">
    <property type="entry name" value="ZF_PHD_2"/>
    <property type="match status" value="1"/>
</dbReference>
<dbReference type="PANTHER" id="PTHR13793">
    <property type="entry name" value="PHD FINGER PROTEINS"/>
    <property type="match status" value="1"/>
</dbReference>
<dbReference type="EMBL" id="CAMPGE010000986">
    <property type="protein sequence ID" value="CAI2359753.1"/>
    <property type="molecule type" value="Genomic_DNA"/>
</dbReference>
<gene>
    <name evidence="8" type="ORF">ECRASSUSDP1_LOCUS1047</name>
</gene>
<feature type="compositionally biased region" description="Basic residues" evidence="5">
    <location>
        <begin position="582"/>
        <end position="602"/>
    </location>
</feature>
<dbReference type="InterPro" id="IPR019787">
    <property type="entry name" value="Znf_PHD-finger"/>
</dbReference>
<dbReference type="CDD" id="cd15571">
    <property type="entry name" value="ePHD"/>
    <property type="match status" value="1"/>
</dbReference>